<accession>A0A7I7L8G3</accession>
<dbReference type="AlphaFoldDB" id="A0A7I7L8G3"/>
<dbReference type="InterPro" id="IPR041275">
    <property type="entry name" value="EspB_PE"/>
</dbReference>
<feature type="region of interest" description="Disordered" evidence="1">
    <location>
        <begin position="154"/>
        <end position="195"/>
    </location>
</feature>
<dbReference type="KEGG" id="msho:MSHO_17110"/>
<organism evidence="3 4">
    <name type="scientific">Mycobacterium shottsii</name>
    <dbReference type="NCBI Taxonomy" id="133549"/>
    <lineage>
        <taxon>Bacteria</taxon>
        <taxon>Bacillati</taxon>
        <taxon>Actinomycetota</taxon>
        <taxon>Actinomycetes</taxon>
        <taxon>Mycobacteriales</taxon>
        <taxon>Mycobacteriaceae</taxon>
        <taxon>Mycobacterium</taxon>
        <taxon>Mycobacterium ulcerans group</taxon>
    </lineage>
</organism>
<dbReference type="Pfam" id="PF18625">
    <property type="entry name" value="EspB_PE"/>
    <property type="match status" value="1"/>
</dbReference>
<evidence type="ECO:0000256" key="1">
    <source>
        <dbReference type="SAM" id="MobiDB-lite"/>
    </source>
</evidence>
<keyword evidence="4" id="KW-1185">Reference proteome</keyword>
<sequence length="195" mass="20474">MSQPRMLTVNRNEILARADEIDTPIANPPSDPVKAACGLETAVTGAKQIKLSADNLRTRLAVGAQERHRIAEFMRSAAKAYEDVDEHAAVALRNGGNGSVSPAALAANPAADPPALADTETVSSTLLPDFTDLKAAANKIHNKGDQANRCCTLRTNGPSTPKRFGTPFPGSGNSKTGTATRPRPFRTHSFSTGTG</sequence>
<protein>
    <recommendedName>
        <fullName evidence="2">ESX-1 secretion-associated protein EspB PE domain-containing protein</fullName>
    </recommendedName>
</protein>
<evidence type="ECO:0000313" key="4">
    <source>
        <dbReference type="Proteomes" id="UP000467164"/>
    </source>
</evidence>
<evidence type="ECO:0000313" key="3">
    <source>
        <dbReference type="EMBL" id="BBX56366.1"/>
    </source>
</evidence>
<feature type="domain" description="ESX-1 secretion-associated protein EspB PE" evidence="2">
    <location>
        <begin position="12"/>
        <end position="88"/>
    </location>
</feature>
<reference evidence="3 4" key="1">
    <citation type="journal article" date="2019" name="Emerg. Microbes Infect.">
        <title>Comprehensive subspecies identification of 175 nontuberculous mycobacteria species based on 7547 genomic profiles.</title>
        <authorList>
            <person name="Matsumoto Y."/>
            <person name="Kinjo T."/>
            <person name="Motooka D."/>
            <person name="Nabeya D."/>
            <person name="Jung N."/>
            <person name="Uechi K."/>
            <person name="Horii T."/>
            <person name="Iida T."/>
            <person name="Fujita J."/>
            <person name="Nakamura S."/>
        </authorList>
    </citation>
    <scope>NUCLEOTIDE SEQUENCE [LARGE SCALE GENOMIC DNA]</scope>
    <source>
        <strain evidence="3 4">JCM 12657</strain>
    </source>
</reference>
<dbReference type="Proteomes" id="UP000467164">
    <property type="component" value="Chromosome"/>
</dbReference>
<evidence type="ECO:0000259" key="2">
    <source>
        <dbReference type="Pfam" id="PF18625"/>
    </source>
</evidence>
<dbReference type="EMBL" id="AP022572">
    <property type="protein sequence ID" value="BBX56366.1"/>
    <property type="molecule type" value="Genomic_DNA"/>
</dbReference>
<proteinExistence type="predicted"/>
<gene>
    <name evidence="3" type="ORF">MSHO_17110</name>
</gene>
<name>A0A7I7L8G3_9MYCO</name>